<reference evidence="2 3" key="1">
    <citation type="submission" date="2016-11" db="EMBL/GenBank/DDBJ databases">
        <authorList>
            <person name="Jaros S."/>
            <person name="Januszkiewicz K."/>
            <person name="Wedrychowicz H."/>
        </authorList>
    </citation>
    <scope>NUCLEOTIDE SEQUENCE [LARGE SCALE GENOMIC DNA]</scope>
    <source>
        <strain evidence="2 3">GAS95</strain>
    </source>
</reference>
<dbReference type="AlphaFoldDB" id="A0A1N6KPB4"/>
<organism evidence="2 3">
    <name type="scientific">Paraburkholderia phenazinium</name>
    <dbReference type="NCBI Taxonomy" id="60549"/>
    <lineage>
        <taxon>Bacteria</taxon>
        <taxon>Pseudomonadati</taxon>
        <taxon>Pseudomonadota</taxon>
        <taxon>Betaproteobacteria</taxon>
        <taxon>Burkholderiales</taxon>
        <taxon>Burkholderiaceae</taxon>
        <taxon>Paraburkholderia</taxon>
    </lineage>
</organism>
<keyword evidence="1" id="KW-0732">Signal</keyword>
<feature type="chain" id="PRO_5012658661" description="Lipoprotein" evidence="1">
    <location>
        <begin position="19"/>
        <end position="95"/>
    </location>
</feature>
<name>A0A1N6KPB4_9BURK</name>
<evidence type="ECO:0000313" key="2">
    <source>
        <dbReference type="EMBL" id="SIO58442.1"/>
    </source>
</evidence>
<evidence type="ECO:0008006" key="4">
    <source>
        <dbReference type="Google" id="ProtNLM"/>
    </source>
</evidence>
<dbReference type="RefSeq" id="WP_074298712.1">
    <property type="nucleotide sequence ID" value="NZ_FSRU01000002.1"/>
</dbReference>
<sequence length="95" mass="8916">MKTLIMISVAAAALTACGGLTQQQLDTDLAQTATLINAGCDVVQPTLGAAAVATANPIAGVATGVNGVFCASQPGIAASASAAAATAASSPTASK</sequence>
<gene>
    <name evidence="2" type="ORF">SAMN05444165_4146</name>
</gene>
<proteinExistence type="predicted"/>
<keyword evidence="3" id="KW-1185">Reference proteome</keyword>
<feature type="signal peptide" evidence="1">
    <location>
        <begin position="1"/>
        <end position="18"/>
    </location>
</feature>
<evidence type="ECO:0000313" key="3">
    <source>
        <dbReference type="Proteomes" id="UP000185151"/>
    </source>
</evidence>
<dbReference type="Proteomes" id="UP000185151">
    <property type="component" value="Unassembled WGS sequence"/>
</dbReference>
<dbReference type="PROSITE" id="PS51257">
    <property type="entry name" value="PROKAR_LIPOPROTEIN"/>
    <property type="match status" value="1"/>
</dbReference>
<accession>A0A1N6KPB4</accession>
<protein>
    <recommendedName>
        <fullName evidence="4">Lipoprotein</fullName>
    </recommendedName>
</protein>
<dbReference type="EMBL" id="FSRU01000002">
    <property type="protein sequence ID" value="SIO58442.1"/>
    <property type="molecule type" value="Genomic_DNA"/>
</dbReference>
<evidence type="ECO:0000256" key="1">
    <source>
        <dbReference type="SAM" id="SignalP"/>
    </source>
</evidence>